<keyword evidence="4" id="KW-1185">Reference proteome</keyword>
<accession>A0ABU4WP98</accession>
<dbReference type="PANTHER" id="PTHR31302">
    <property type="entry name" value="TRANSMEMBRANE PROTEIN WITH METALLOPHOSPHOESTERASE DOMAIN-RELATED"/>
    <property type="match status" value="1"/>
</dbReference>
<dbReference type="Gene3D" id="3.60.21.10">
    <property type="match status" value="1"/>
</dbReference>
<dbReference type="Proteomes" id="UP001285244">
    <property type="component" value="Unassembled WGS sequence"/>
</dbReference>
<dbReference type="InterPro" id="IPR029052">
    <property type="entry name" value="Metallo-depent_PP-like"/>
</dbReference>
<dbReference type="RefSeq" id="WP_320325868.1">
    <property type="nucleotide sequence ID" value="NZ_JALBUS010000009.1"/>
</dbReference>
<keyword evidence="1" id="KW-0812">Transmembrane</keyword>
<reference evidence="3 4" key="1">
    <citation type="submission" date="2022-03" db="EMBL/GenBank/DDBJ databases">
        <title>Novel taxa within the pig intestine.</title>
        <authorList>
            <person name="Wylensek D."/>
            <person name="Bishof K."/>
            <person name="Afrizal A."/>
            <person name="Clavel T."/>
        </authorList>
    </citation>
    <scope>NUCLEOTIDE SEQUENCE [LARGE SCALE GENOMIC DNA]</scope>
    <source>
        <strain evidence="3 4">Cla-KB-P134</strain>
    </source>
</reference>
<keyword evidence="1" id="KW-0472">Membrane</keyword>
<name>A0ABU4WP98_9FIRM</name>
<dbReference type="InterPro" id="IPR004843">
    <property type="entry name" value="Calcineurin-like_PHP"/>
</dbReference>
<dbReference type="EMBL" id="JALBUS010000009">
    <property type="protein sequence ID" value="MDX8417583.1"/>
    <property type="molecule type" value="Genomic_DNA"/>
</dbReference>
<evidence type="ECO:0000259" key="2">
    <source>
        <dbReference type="Pfam" id="PF00149"/>
    </source>
</evidence>
<dbReference type="SUPFAM" id="SSF56300">
    <property type="entry name" value="Metallo-dependent phosphatases"/>
    <property type="match status" value="1"/>
</dbReference>
<keyword evidence="1" id="KW-1133">Transmembrane helix</keyword>
<feature type="transmembrane region" description="Helical" evidence="1">
    <location>
        <begin position="71"/>
        <end position="92"/>
    </location>
</feature>
<sequence length="368" mass="41753">MKMKSTRFLDKKIYFQISRILIGFASLYSDLRIAWSIHPSILLYLIVLSTIALAFQIFAEHVGKYFPAYRQIALFSGLYLAFLTYHISTLIVTDLVGIFLSYDLSRLGLLVSIAITIYGRVHAHSIKTVSYTYKTNKLPAAHQYTIVQLSDLHIGEIIDHAYIHHVVCQTNALHPDLIVITGDVFNRTNIRKPKDIDRIFAELAQLQACDGVFAICGNHDPSIDSPLWQDFLKRSNIIDLNNQSFISKEINLIGRTRLVSNPTRIHLKGMMQSCDRSKPIVILDHDPSGIVEAQVQHADLILCGHTHKGQFFPCTFFTRYWYGKDYYHGKHIQNGTCSIVSAGTGYFEIPVRIGTDNEIVKIQLQGIQ</sequence>
<dbReference type="PANTHER" id="PTHR31302:SF0">
    <property type="entry name" value="TRANSMEMBRANE PROTEIN WITH METALLOPHOSPHOESTERASE DOMAIN"/>
    <property type="match status" value="1"/>
</dbReference>
<evidence type="ECO:0000313" key="4">
    <source>
        <dbReference type="Proteomes" id="UP001285244"/>
    </source>
</evidence>
<proteinExistence type="predicted"/>
<dbReference type="InterPro" id="IPR051158">
    <property type="entry name" value="Metallophosphoesterase_sf"/>
</dbReference>
<feature type="domain" description="Calcineurin-like phosphoesterase" evidence="2">
    <location>
        <begin position="145"/>
        <end position="308"/>
    </location>
</feature>
<dbReference type="Pfam" id="PF00149">
    <property type="entry name" value="Metallophos"/>
    <property type="match status" value="1"/>
</dbReference>
<evidence type="ECO:0000313" key="3">
    <source>
        <dbReference type="EMBL" id="MDX8417583.1"/>
    </source>
</evidence>
<organism evidence="3 4">
    <name type="scientific">Absicoccus intestinalis</name>
    <dbReference type="NCBI Taxonomy" id="2926319"/>
    <lineage>
        <taxon>Bacteria</taxon>
        <taxon>Bacillati</taxon>
        <taxon>Bacillota</taxon>
        <taxon>Erysipelotrichia</taxon>
        <taxon>Erysipelotrichales</taxon>
        <taxon>Erysipelotrichaceae</taxon>
        <taxon>Absicoccus</taxon>
    </lineage>
</organism>
<protein>
    <submittedName>
        <fullName evidence="3">Metallophosphoesterase</fullName>
    </submittedName>
</protein>
<evidence type="ECO:0000256" key="1">
    <source>
        <dbReference type="SAM" id="Phobius"/>
    </source>
</evidence>
<feature type="transmembrane region" description="Helical" evidence="1">
    <location>
        <begin position="12"/>
        <end position="29"/>
    </location>
</feature>
<feature type="transmembrane region" description="Helical" evidence="1">
    <location>
        <begin position="41"/>
        <end position="59"/>
    </location>
</feature>
<comment type="caution">
    <text evidence="3">The sequence shown here is derived from an EMBL/GenBank/DDBJ whole genome shotgun (WGS) entry which is preliminary data.</text>
</comment>
<gene>
    <name evidence="3" type="ORF">MOZ64_06970</name>
</gene>